<protein>
    <submittedName>
        <fullName evidence="4">Secreted protein</fullName>
    </submittedName>
</protein>
<feature type="signal peptide" evidence="2">
    <location>
        <begin position="1"/>
        <end position="17"/>
    </location>
</feature>
<feature type="chain" id="PRO_5005892440" evidence="2">
    <location>
        <begin position="18"/>
        <end position="122"/>
    </location>
</feature>
<evidence type="ECO:0000256" key="1">
    <source>
        <dbReference type="SAM" id="MobiDB-lite"/>
    </source>
</evidence>
<organism evidence="3 4">
    <name type="scientific">Parastrongyloides trichosuri</name>
    <name type="common">Possum-specific nematode worm</name>
    <dbReference type="NCBI Taxonomy" id="131310"/>
    <lineage>
        <taxon>Eukaryota</taxon>
        <taxon>Metazoa</taxon>
        <taxon>Ecdysozoa</taxon>
        <taxon>Nematoda</taxon>
        <taxon>Chromadorea</taxon>
        <taxon>Rhabditida</taxon>
        <taxon>Tylenchina</taxon>
        <taxon>Panagrolaimomorpha</taxon>
        <taxon>Strongyloidoidea</taxon>
        <taxon>Strongyloididae</taxon>
        <taxon>Parastrongyloides</taxon>
    </lineage>
</organism>
<feature type="compositionally biased region" description="Acidic residues" evidence="1">
    <location>
        <begin position="78"/>
        <end position="91"/>
    </location>
</feature>
<reference evidence="4" key="1">
    <citation type="submission" date="2017-02" db="UniProtKB">
        <authorList>
            <consortium name="WormBaseParasite"/>
        </authorList>
    </citation>
    <scope>IDENTIFICATION</scope>
</reference>
<name>A0A0N4ZZX2_PARTI</name>
<evidence type="ECO:0000313" key="4">
    <source>
        <dbReference type="WBParaSite" id="PTRK_0001459400.1"/>
    </source>
</evidence>
<proteinExistence type="predicted"/>
<sequence length="122" mass="14070">MKLVSLIFSSFIFFAQAKIEVMESNEMPDKYAKMINIKDIKGNFYFKLPTEIEDPQIYYNGFPTFYKDGKELELEPFFESSDDSEELDDPIDGTVRDGIKESDENFNTSVTDGNTILKSNTF</sequence>
<evidence type="ECO:0000256" key="2">
    <source>
        <dbReference type="SAM" id="SignalP"/>
    </source>
</evidence>
<keyword evidence="3" id="KW-1185">Reference proteome</keyword>
<keyword evidence="2" id="KW-0732">Signal</keyword>
<dbReference type="WBParaSite" id="PTRK_0001459400.1">
    <property type="protein sequence ID" value="PTRK_0001459400.1"/>
    <property type="gene ID" value="PTRK_0001459400"/>
</dbReference>
<accession>A0A0N4ZZX2</accession>
<feature type="compositionally biased region" description="Basic and acidic residues" evidence="1">
    <location>
        <begin position="94"/>
        <end position="103"/>
    </location>
</feature>
<evidence type="ECO:0000313" key="3">
    <source>
        <dbReference type="Proteomes" id="UP000038045"/>
    </source>
</evidence>
<dbReference type="AlphaFoldDB" id="A0A0N4ZZX2"/>
<feature type="region of interest" description="Disordered" evidence="1">
    <location>
        <begin position="78"/>
        <end position="111"/>
    </location>
</feature>
<dbReference type="Proteomes" id="UP000038045">
    <property type="component" value="Unplaced"/>
</dbReference>